<dbReference type="Gene3D" id="1.20.120.50">
    <property type="entry name" value="Hemerythrin-like"/>
    <property type="match status" value="1"/>
</dbReference>
<gene>
    <name evidence="5" type="ORF">GMST_27670</name>
</gene>
<evidence type="ECO:0000256" key="3">
    <source>
        <dbReference type="ARBA" id="ARBA00023004"/>
    </source>
</evidence>
<feature type="domain" description="Hemerythrin-like" evidence="4">
    <location>
        <begin position="3"/>
        <end position="115"/>
    </location>
</feature>
<reference evidence="6" key="1">
    <citation type="submission" date="2020-06" db="EMBL/GenBank/DDBJ databases">
        <title>Draft genomic sequence of Geomonas sp. Red330.</title>
        <authorList>
            <person name="Itoh H."/>
            <person name="Zhenxing X."/>
            <person name="Ushijima N."/>
            <person name="Masuda Y."/>
            <person name="Shiratori Y."/>
            <person name="Senoo K."/>
        </authorList>
    </citation>
    <scope>NUCLEOTIDE SEQUENCE [LARGE SCALE GENOMIC DNA]</scope>
    <source>
        <strain evidence="6">Red330</strain>
    </source>
</reference>
<organism evidence="5 6">
    <name type="scientific">Geomonas silvestris</name>
    <dbReference type="NCBI Taxonomy" id="2740184"/>
    <lineage>
        <taxon>Bacteria</taxon>
        <taxon>Pseudomonadati</taxon>
        <taxon>Thermodesulfobacteriota</taxon>
        <taxon>Desulfuromonadia</taxon>
        <taxon>Geobacterales</taxon>
        <taxon>Geobacteraceae</taxon>
        <taxon>Geomonas</taxon>
    </lineage>
</organism>
<dbReference type="InterPro" id="IPR012827">
    <property type="entry name" value="Hemerythrin_metal-bd"/>
</dbReference>
<dbReference type="NCBIfam" id="TIGR02481">
    <property type="entry name" value="hemeryth_dom"/>
    <property type="match status" value="1"/>
</dbReference>
<keyword evidence="3" id="KW-0408">Iron</keyword>
<protein>
    <recommendedName>
        <fullName evidence="4">Hemerythrin-like domain-containing protein</fullName>
    </recommendedName>
</protein>
<dbReference type="CDD" id="cd12107">
    <property type="entry name" value="Hemerythrin"/>
    <property type="match status" value="1"/>
</dbReference>
<accession>A0A6V8MKF7</accession>
<dbReference type="InterPro" id="IPR012312">
    <property type="entry name" value="Hemerythrin-like"/>
</dbReference>
<evidence type="ECO:0000313" key="5">
    <source>
        <dbReference type="EMBL" id="GFO60442.1"/>
    </source>
</evidence>
<dbReference type="PANTHER" id="PTHR37164:SF1">
    <property type="entry name" value="BACTERIOHEMERYTHRIN"/>
    <property type="match status" value="1"/>
</dbReference>
<name>A0A6V8MKF7_9BACT</name>
<sequence>MLGIGEIDQHHKQLVQLLNDTYDEFRAGSRIGMPVIDQLIGHAERIFSLEEQLMRESCYPQLSEHLTEHEGFSCRIEGFKANYTNSEGTSIELLWFLCNWVTHHLRETDAELAQFLEVRKIQKRLKKPTLPPR</sequence>
<comment type="similarity">
    <text evidence="1">Belongs to the hemerythrin family.</text>
</comment>
<keyword evidence="6" id="KW-1185">Reference proteome</keyword>
<proteinExistence type="inferred from homology"/>
<dbReference type="GO" id="GO:0046872">
    <property type="term" value="F:metal ion binding"/>
    <property type="evidence" value="ECO:0007669"/>
    <property type="project" value="UniProtKB-KW"/>
</dbReference>
<evidence type="ECO:0000313" key="6">
    <source>
        <dbReference type="Proteomes" id="UP000556026"/>
    </source>
</evidence>
<evidence type="ECO:0000259" key="4">
    <source>
        <dbReference type="Pfam" id="PF01814"/>
    </source>
</evidence>
<dbReference type="EMBL" id="BLXX01000008">
    <property type="protein sequence ID" value="GFO60442.1"/>
    <property type="molecule type" value="Genomic_DNA"/>
</dbReference>
<evidence type="ECO:0000256" key="2">
    <source>
        <dbReference type="ARBA" id="ARBA00022723"/>
    </source>
</evidence>
<keyword evidence="2" id="KW-0479">Metal-binding</keyword>
<dbReference type="AlphaFoldDB" id="A0A6V8MKF7"/>
<dbReference type="SUPFAM" id="SSF47188">
    <property type="entry name" value="Hemerythrin-like"/>
    <property type="match status" value="1"/>
</dbReference>
<dbReference type="Pfam" id="PF01814">
    <property type="entry name" value="Hemerythrin"/>
    <property type="match status" value="1"/>
</dbReference>
<dbReference type="PANTHER" id="PTHR37164">
    <property type="entry name" value="BACTERIOHEMERYTHRIN"/>
    <property type="match status" value="1"/>
</dbReference>
<dbReference type="InterPro" id="IPR035938">
    <property type="entry name" value="Hemerythrin-like_sf"/>
</dbReference>
<evidence type="ECO:0000256" key="1">
    <source>
        <dbReference type="ARBA" id="ARBA00010587"/>
    </source>
</evidence>
<comment type="caution">
    <text evidence="5">The sequence shown here is derived from an EMBL/GenBank/DDBJ whole genome shotgun (WGS) entry which is preliminary data.</text>
</comment>
<dbReference type="Proteomes" id="UP000556026">
    <property type="component" value="Unassembled WGS sequence"/>
</dbReference>
<dbReference type="InterPro" id="IPR050669">
    <property type="entry name" value="Hemerythrin"/>
</dbReference>